<dbReference type="AlphaFoldDB" id="A0A239AP41"/>
<dbReference type="EMBL" id="FZNY01000005">
    <property type="protein sequence ID" value="SNR97111.1"/>
    <property type="molecule type" value="Genomic_DNA"/>
</dbReference>
<evidence type="ECO:0000313" key="1">
    <source>
        <dbReference type="EMBL" id="SNR97111.1"/>
    </source>
</evidence>
<sequence length="119" mass="13718">MRKTLVLIFIFIGIGCSQNSSDFFIGKWQILRVVEDTTSIVLNDNWIHIKSDGTFTGYDGESNTNENGKWTYKINKKVLYLDDASGDSMNSKWILSFKNDTLFFKNKKNNSYLISKKVN</sequence>
<evidence type="ECO:0008006" key="3">
    <source>
        <dbReference type="Google" id="ProtNLM"/>
    </source>
</evidence>
<name>A0A239AP41_9FLAO</name>
<proteinExistence type="predicted"/>
<organism evidence="1 2">
    <name type="scientific">Dokdonia pacifica</name>
    <dbReference type="NCBI Taxonomy" id="1627892"/>
    <lineage>
        <taxon>Bacteria</taxon>
        <taxon>Pseudomonadati</taxon>
        <taxon>Bacteroidota</taxon>
        <taxon>Flavobacteriia</taxon>
        <taxon>Flavobacteriales</taxon>
        <taxon>Flavobacteriaceae</taxon>
        <taxon>Dokdonia</taxon>
    </lineage>
</organism>
<accession>A0A239AP41</accession>
<dbReference type="PROSITE" id="PS51257">
    <property type="entry name" value="PROKAR_LIPOPROTEIN"/>
    <property type="match status" value="1"/>
</dbReference>
<protein>
    <recommendedName>
        <fullName evidence="3">Lipocalin-like domain-containing protein</fullName>
    </recommendedName>
</protein>
<dbReference type="Proteomes" id="UP000198379">
    <property type="component" value="Unassembled WGS sequence"/>
</dbReference>
<evidence type="ECO:0000313" key="2">
    <source>
        <dbReference type="Proteomes" id="UP000198379"/>
    </source>
</evidence>
<dbReference type="RefSeq" id="WP_089372290.1">
    <property type="nucleotide sequence ID" value="NZ_BMEP01000006.1"/>
</dbReference>
<reference evidence="1 2" key="1">
    <citation type="submission" date="2017-06" db="EMBL/GenBank/DDBJ databases">
        <authorList>
            <person name="Kim H.J."/>
            <person name="Triplett B.A."/>
        </authorList>
    </citation>
    <scope>NUCLEOTIDE SEQUENCE [LARGE SCALE GENOMIC DNA]</scope>
    <source>
        <strain evidence="1 2">DSM 25597</strain>
    </source>
</reference>
<gene>
    <name evidence="1" type="ORF">SAMN06265376_10530</name>
</gene>
<keyword evidence="2" id="KW-1185">Reference proteome</keyword>